<dbReference type="GO" id="GO:0005524">
    <property type="term" value="F:ATP binding"/>
    <property type="evidence" value="ECO:0007669"/>
    <property type="project" value="UniProtKB-KW"/>
</dbReference>
<evidence type="ECO:0000313" key="3">
    <source>
        <dbReference type="Proteomes" id="UP000626242"/>
    </source>
</evidence>
<protein>
    <submittedName>
        <fullName evidence="2">ATP-binding protein</fullName>
    </submittedName>
</protein>
<keyword evidence="3" id="KW-1185">Reference proteome</keyword>
<dbReference type="PANTHER" id="PTHR23077">
    <property type="entry name" value="AAA-FAMILY ATPASE"/>
    <property type="match status" value="1"/>
</dbReference>
<dbReference type="InterPro" id="IPR027417">
    <property type="entry name" value="P-loop_NTPase"/>
</dbReference>
<gene>
    <name evidence="2" type="ORF">H9628_07445</name>
</gene>
<dbReference type="Pfam" id="PF00004">
    <property type="entry name" value="AAA"/>
    <property type="match status" value="1"/>
</dbReference>
<reference evidence="2 3" key="1">
    <citation type="submission" date="2020-08" db="EMBL/GenBank/DDBJ databases">
        <title>A Genomic Blueprint of the Chicken Gut Microbiome.</title>
        <authorList>
            <person name="Gilroy R."/>
            <person name="Ravi A."/>
            <person name="Getino M."/>
            <person name="Pursley I."/>
            <person name="Horton D.L."/>
            <person name="Alikhan N.-F."/>
            <person name="Baker D."/>
            <person name="Gharbi K."/>
            <person name="Hall N."/>
            <person name="Watson M."/>
            <person name="Adriaenssens E.M."/>
            <person name="Foster-Nyarko E."/>
            <person name="Jarju S."/>
            <person name="Secka A."/>
            <person name="Antonio M."/>
            <person name="Oren A."/>
            <person name="Chaudhuri R."/>
            <person name="La Ragione R.M."/>
            <person name="Hildebrand F."/>
            <person name="Pallen M.J."/>
        </authorList>
    </citation>
    <scope>NUCLEOTIDE SEQUENCE [LARGE SCALE GENOMIC DNA]</scope>
    <source>
        <strain evidence="2 3">Sa1CVA4</strain>
    </source>
</reference>
<dbReference type="EMBL" id="JACSPS010000002">
    <property type="protein sequence ID" value="MBD8018303.1"/>
    <property type="molecule type" value="Genomic_DNA"/>
</dbReference>
<feature type="domain" description="AAA+ ATPase" evidence="1">
    <location>
        <begin position="163"/>
        <end position="300"/>
    </location>
</feature>
<evidence type="ECO:0000259" key="1">
    <source>
        <dbReference type="SMART" id="SM00382"/>
    </source>
</evidence>
<keyword evidence="2" id="KW-0547">Nucleotide-binding</keyword>
<dbReference type="RefSeq" id="WP_251833496.1">
    <property type="nucleotide sequence ID" value="NZ_JACSPS010000002.1"/>
</dbReference>
<dbReference type="InterPro" id="IPR050168">
    <property type="entry name" value="AAA_ATPase_domain"/>
</dbReference>
<sequence length="448" mass="52009">MKLAELAKELHITTDSFIKFIQDFDLELSECISTDFEVKEDFARFARENISFLKNYQKDLEQPKTVEDIAGNISQPADKVAEVIRKEKPAIYENGVYRSSVSSFGVDQKLGGDYNFVYNYFGKRMPLAKRDFIGYRDLFFYISKALDPFANENTTLTDWGIHRPAGIILYGPPGSGKIFWAHKIAQIIGYQFKEIKKYYLGTSFVDGNETSFNDFLLETMKQEKVVLFMDDFDNVMMERTATSSVNSCDEETKEIILHHIDRFEEEELLMVASANTLTGIDREILAPGRFDVVIPVFPPNVQERAEIILYYMTKDLSDEALLKQILEKNNADHLPFWNEISARMKVFSNTMLIDFTQSLKKRIRTQYLKDNSLDIDIKKHLQPALREASAKLTDEYFEQMSRFIKDISVNNYDDFATRIENLKQELQHYRIVEKPRQAIGFTHNSDSK</sequence>
<comment type="caution">
    <text evidence="2">The sequence shown here is derived from an EMBL/GenBank/DDBJ whole genome shotgun (WGS) entry which is preliminary data.</text>
</comment>
<dbReference type="InterPro" id="IPR003593">
    <property type="entry name" value="AAA+_ATPase"/>
</dbReference>
<dbReference type="SMART" id="SM00382">
    <property type="entry name" value="AAA"/>
    <property type="match status" value="1"/>
</dbReference>
<evidence type="ECO:0000313" key="2">
    <source>
        <dbReference type="EMBL" id="MBD8018303.1"/>
    </source>
</evidence>
<proteinExistence type="predicted"/>
<organism evidence="2 3">
    <name type="scientific">Kaistella pullorum</name>
    <dbReference type="NCBI Taxonomy" id="2763074"/>
    <lineage>
        <taxon>Bacteria</taxon>
        <taxon>Pseudomonadati</taxon>
        <taxon>Bacteroidota</taxon>
        <taxon>Flavobacteriia</taxon>
        <taxon>Flavobacteriales</taxon>
        <taxon>Weeksellaceae</taxon>
        <taxon>Chryseobacterium group</taxon>
        <taxon>Kaistella</taxon>
    </lineage>
</organism>
<dbReference type="InterPro" id="IPR003959">
    <property type="entry name" value="ATPase_AAA_core"/>
</dbReference>
<dbReference type="Proteomes" id="UP000626242">
    <property type="component" value="Unassembled WGS sequence"/>
</dbReference>
<dbReference type="SUPFAM" id="SSF52540">
    <property type="entry name" value="P-loop containing nucleoside triphosphate hydrolases"/>
    <property type="match status" value="1"/>
</dbReference>
<name>A0ABR8WMY0_9FLAO</name>
<accession>A0ABR8WMY0</accession>
<dbReference type="Gene3D" id="3.40.50.300">
    <property type="entry name" value="P-loop containing nucleotide triphosphate hydrolases"/>
    <property type="match status" value="1"/>
</dbReference>
<keyword evidence="2" id="KW-0067">ATP-binding</keyword>